<dbReference type="Pfam" id="PF04955">
    <property type="entry name" value="HupE_UreJ"/>
    <property type="match status" value="1"/>
</dbReference>
<feature type="transmembrane region" description="Helical" evidence="1">
    <location>
        <begin position="140"/>
        <end position="158"/>
    </location>
</feature>
<dbReference type="EMBL" id="JACHIF010000006">
    <property type="protein sequence ID" value="MBB5038954.1"/>
    <property type="molecule type" value="Genomic_DNA"/>
</dbReference>
<evidence type="ECO:0000256" key="1">
    <source>
        <dbReference type="SAM" id="Phobius"/>
    </source>
</evidence>
<feature type="transmembrane region" description="Helical" evidence="1">
    <location>
        <begin position="164"/>
        <end position="186"/>
    </location>
</feature>
<dbReference type="AlphaFoldDB" id="A0A7W7YMS9"/>
<keyword evidence="3" id="KW-1185">Reference proteome</keyword>
<feature type="transmembrane region" description="Helical" evidence="1">
    <location>
        <begin position="86"/>
        <end position="103"/>
    </location>
</feature>
<feature type="transmembrane region" description="Helical" evidence="1">
    <location>
        <begin position="109"/>
        <end position="128"/>
    </location>
</feature>
<keyword evidence="1" id="KW-0472">Membrane</keyword>
<dbReference type="RefSeq" id="WP_184210224.1">
    <property type="nucleotide sequence ID" value="NZ_JACHIF010000006.1"/>
</dbReference>
<organism evidence="2 3">
    <name type="scientific">Prosthecobacter dejongeii</name>
    <dbReference type="NCBI Taxonomy" id="48465"/>
    <lineage>
        <taxon>Bacteria</taxon>
        <taxon>Pseudomonadati</taxon>
        <taxon>Verrucomicrobiota</taxon>
        <taxon>Verrucomicrobiia</taxon>
        <taxon>Verrucomicrobiales</taxon>
        <taxon>Verrucomicrobiaceae</taxon>
        <taxon>Prosthecobacter</taxon>
    </lineage>
</organism>
<gene>
    <name evidence="2" type="ORF">HNQ64_003219</name>
</gene>
<dbReference type="InterPro" id="IPR007038">
    <property type="entry name" value="HupE_UreJ"/>
</dbReference>
<evidence type="ECO:0000313" key="2">
    <source>
        <dbReference type="EMBL" id="MBB5038954.1"/>
    </source>
</evidence>
<sequence>MPNQPLSFHLSLLRRFSLFARWSVLLLLTVAPLQAHHLPPGMEDVDEFEDGMAFLAGVRHPLLGLEHGLFALTVGVLVATGGRFRSQALALTFLASLLVGGWAGAQGLVLSGVSLGSALAFASPLLLFAKRYRLHPGYPLAVIACVSLLQGNAHALAWPLETGFTAYLAGLLLTSSVLAFTGWFVALCTQSLRRPVAALSH</sequence>
<keyword evidence="1" id="KW-1133">Transmembrane helix</keyword>
<feature type="transmembrane region" description="Helical" evidence="1">
    <location>
        <begin position="59"/>
        <end position="79"/>
    </location>
</feature>
<evidence type="ECO:0000313" key="3">
    <source>
        <dbReference type="Proteomes" id="UP000534294"/>
    </source>
</evidence>
<protein>
    <submittedName>
        <fullName evidence="2">Urease accessory protein</fullName>
    </submittedName>
</protein>
<name>A0A7W7YMS9_9BACT</name>
<accession>A0A7W7YMS9</accession>
<dbReference type="Proteomes" id="UP000534294">
    <property type="component" value="Unassembled WGS sequence"/>
</dbReference>
<proteinExistence type="predicted"/>
<keyword evidence="1" id="KW-0812">Transmembrane</keyword>
<comment type="caution">
    <text evidence="2">The sequence shown here is derived from an EMBL/GenBank/DDBJ whole genome shotgun (WGS) entry which is preliminary data.</text>
</comment>
<reference evidence="2 3" key="1">
    <citation type="submission" date="2020-08" db="EMBL/GenBank/DDBJ databases">
        <title>Genomic Encyclopedia of Type Strains, Phase IV (KMG-IV): sequencing the most valuable type-strain genomes for metagenomic binning, comparative biology and taxonomic classification.</title>
        <authorList>
            <person name="Goeker M."/>
        </authorList>
    </citation>
    <scope>NUCLEOTIDE SEQUENCE [LARGE SCALE GENOMIC DNA]</scope>
    <source>
        <strain evidence="2 3">DSM 12251</strain>
    </source>
</reference>